<keyword evidence="3" id="KW-1185">Reference proteome</keyword>
<reference evidence="4" key="1">
    <citation type="submission" date="2017-02" db="UniProtKB">
        <authorList>
            <consortium name="WormBaseParasite"/>
        </authorList>
    </citation>
    <scope>IDENTIFICATION</scope>
</reference>
<dbReference type="AlphaFoldDB" id="A0A0R3WQ83"/>
<feature type="compositionally biased region" description="Polar residues" evidence="1">
    <location>
        <begin position="638"/>
        <end position="653"/>
    </location>
</feature>
<feature type="compositionally biased region" description="Low complexity" evidence="1">
    <location>
        <begin position="586"/>
        <end position="603"/>
    </location>
</feature>
<evidence type="ECO:0000256" key="1">
    <source>
        <dbReference type="SAM" id="MobiDB-lite"/>
    </source>
</evidence>
<evidence type="ECO:0000313" key="4">
    <source>
        <dbReference type="WBParaSite" id="TTAC_0000292301-mRNA-1"/>
    </source>
</evidence>
<name>A0A0R3WQ83_HYDTA</name>
<feature type="compositionally biased region" description="Polar residues" evidence="1">
    <location>
        <begin position="604"/>
        <end position="613"/>
    </location>
</feature>
<evidence type="ECO:0000313" key="3">
    <source>
        <dbReference type="Proteomes" id="UP000274429"/>
    </source>
</evidence>
<proteinExistence type="predicted"/>
<feature type="region of interest" description="Disordered" evidence="1">
    <location>
        <begin position="1"/>
        <end position="25"/>
    </location>
</feature>
<gene>
    <name evidence="2" type="ORF">TTAC_LOCUS2908</name>
</gene>
<reference evidence="2 3" key="2">
    <citation type="submission" date="2018-11" db="EMBL/GenBank/DDBJ databases">
        <authorList>
            <consortium name="Pathogen Informatics"/>
        </authorList>
    </citation>
    <scope>NUCLEOTIDE SEQUENCE [LARGE SCALE GENOMIC DNA]</scope>
</reference>
<dbReference type="Proteomes" id="UP000274429">
    <property type="component" value="Unassembled WGS sequence"/>
</dbReference>
<feature type="compositionally biased region" description="Polar residues" evidence="1">
    <location>
        <begin position="539"/>
        <end position="555"/>
    </location>
</feature>
<dbReference type="OrthoDB" id="6257735at2759"/>
<feature type="compositionally biased region" description="Polar residues" evidence="1">
    <location>
        <begin position="562"/>
        <end position="571"/>
    </location>
</feature>
<protein>
    <submittedName>
        <fullName evidence="4">ANK_REP_REGION domain-containing protein</fullName>
    </submittedName>
</protein>
<dbReference type="WBParaSite" id="TTAC_0000292301-mRNA-1">
    <property type="protein sequence ID" value="TTAC_0000292301-mRNA-1"/>
    <property type="gene ID" value="TTAC_0000292301"/>
</dbReference>
<evidence type="ECO:0000313" key="2">
    <source>
        <dbReference type="EMBL" id="VDM21484.1"/>
    </source>
</evidence>
<organism evidence="4">
    <name type="scientific">Hydatigena taeniaeformis</name>
    <name type="common">Feline tapeworm</name>
    <name type="synonym">Taenia taeniaeformis</name>
    <dbReference type="NCBI Taxonomy" id="6205"/>
    <lineage>
        <taxon>Eukaryota</taxon>
        <taxon>Metazoa</taxon>
        <taxon>Spiralia</taxon>
        <taxon>Lophotrochozoa</taxon>
        <taxon>Platyhelminthes</taxon>
        <taxon>Cestoda</taxon>
        <taxon>Eucestoda</taxon>
        <taxon>Cyclophyllidea</taxon>
        <taxon>Taeniidae</taxon>
        <taxon>Hydatigera</taxon>
    </lineage>
</organism>
<sequence length="662" mass="75307">MNNDVQVFASPEDRSHCNDGGQEGAMTPYDTSKAELAFNLPKYYPEDHELTKWMINQMRRRNGLHHLVNFANAHPFILSAHFEVLDQPDKYVSTKEVSYFSAYSAKTVLFLTPLAMAIYFGCKSVIRILLDDSGARLKSRARSNVDVNATCYAKRFKPKHGVFGFEDYFTTSPAVLALRREFYTGLNLLTAGGFNPHDRIRYVDHIASPSQKIYWTTDLMEYALRLMITRPGFDIIRLIQYLTYPGPSGKCPYDVMTYDAYVYSDLGNKTPVWFSLFRRVCRRGISPAYANCANRLIDVLEILEKLGFFKQETMPHGPVVYSVGPGRCATKRHHFPQRVSPYDIRLMPPPEAAEVMRAIAVDRDECFAFMVIWLNRLRNRCLTKPYQRLANLLLTGLVDTHMLEDFIVPPAQVDPKVTLWPQWMELATELAQQIPNTNWKSCQEEINIFSEDIFDSYALEPMQVNELRLELKKLAFVQGFLDEKICEKLKESKKTLTTTSNLPQKLGNIPVFVGKAQTRAMTALFTSDSHPVSDETKQSGDTGIDISNTLSQSHSAVPRPRNASSEAFNQYDSEDQRNLKGHQSRPPRVANRSNVNNNVTSRPKTTVPSQSKKAVTRRRPRSAKTPSPKPVLVVVKQKNASLSAKESSTSNNKSKPRPRWRI</sequence>
<accession>A0A0R3WQ83</accession>
<dbReference type="EMBL" id="UYWX01001665">
    <property type="protein sequence ID" value="VDM21484.1"/>
    <property type="molecule type" value="Genomic_DNA"/>
</dbReference>
<feature type="region of interest" description="Disordered" evidence="1">
    <location>
        <begin position="524"/>
        <end position="662"/>
    </location>
</feature>